<evidence type="ECO:0000256" key="1">
    <source>
        <dbReference type="SAM" id="MobiDB-lite"/>
    </source>
</evidence>
<organism evidence="2 3">
    <name type="scientific">Nesterenkonia sandarakina</name>
    <dbReference type="NCBI Taxonomy" id="272918"/>
    <lineage>
        <taxon>Bacteria</taxon>
        <taxon>Bacillati</taxon>
        <taxon>Actinomycetota</taxon>
        <taxon>Actinomycetes</taxon>
        <taxon>Micrococcales</taxon>
        <taxon>Micrococcaceae</taxon>
        <taxon>Nesterenkonia</taxon>
    </lineage>
</organism>
<feature type="region of interest" description="Disordered" evidence="1">
    <location>
        <begin position="32"/>
        <end position="74"/>
    </location>
</feature>
<sequence length="318" mass="33735">MRATDHSIKDMTLETTGLLGITLLALTACGDDEATSESAPAAEQTDDAGDTQDDATSEPAETEEGAAVEEDDAPEEAPAIAEIHEDIWESSLNQDSVSVSADVLLSAIGEGAETLGEGTDGESGEDEVIQVELSGDMEGDGYTYTIADGLIDLLVFSDMALQSTDSVVAEYESLQEEGQGASPEELRETVEAEGDWVDITSLAPQFETPGEFIENLRAGMMASSDGEDLADWDATGEADTRDGEDVWVYSDEGGEESLEIVVRADSEEPVLMEIRGDNAGQETSVTFTSWNEAAAPDRPADDTIIGEEEFQGITSSMF</sequence>
<protein>
    <recommendedName>
        <fullName evidence="4">Lipoprotein</fullName>
    </recommendedName>
</protein>
<evidence type="ECO:0000313" key="3">
    <source>
        <dbReference type="Proteomes" id="UP000560069"/>
    </source>
</evidence>
<evidence type="ECO:0008006" key="4">
    <source>
        <dbReference type="Google" id="ProtNLM"/>
    </source>
</evidence>
<dbReference type="Proteomes" id="UP000560069">
    <property type="component" value="Unassembled WGS sequence"/>
</dbReference>
<reference evidence="2 3" key="1">
    <citation type="submission" date="2020-07" db="EMBL/GenBank/DDBJ databases">
        <title>Sequencing the genomes of 1000 actinobacteria strains.</title>
        <authorList>
            <person name="Klenk H.-P."/>
        </authorList>
    </citation>
    <scope>NUCLEOTIDE SEQUENCE [LARGE SCALE GENOMIC DNA]</scope>
    <source>
        <strain evidence="2 3">DSM 15664</strain>
    </source>
</reference>
<evidence type="ECO:0000313" key="2">
    <source>
        <dbReference type="EMBL" id="NYJ16851.1"/>
    </source>
</evidence>
<dbReference type="AlphaFoldDB" id="A0A7Z0J3C0"/>
<gene>
    <name evidence="2" type="ORF">HNR11_001385</name>
</gene>
<proteinExistence type="predicted"/>
<dbReference type="PROSITE" id="PS51257">
    <property type="entry name" value="PROKAR_LIPOPROTEIN"/>
    <property type="match status" value="1"/>
</dbReference>
<name>A0A7Z0J3C0_9MICC</name>
<comment type="caution">
    <text evidence="2">The sequence shown here is derived from an EMBL/GenBank/DDBJ whole genome shotgun (WGS) entry which is preliminary data.</text>
</comment>
<dbReference type="EMBL" id="JACCFQ010000001">
    <property type="protein sequence ID" value="NYJ16851.1"/>
    <property type="molecule type" value="Genomic_DNA"/>
</dbReference>
<accession>A0A7Z0J3C0</accession>
<dbReference type="RefSeq" id="WP_179441698.1">
    <property type="nucleotide sequence ID" value="NZ_BAAALK010000002.1"/>
</dbReference>
<keyword evidence="3" id="KW-1185">Reference proteome</keyword>
<feature type="compositionally biased region" description="Acidic residues" evidence="1">
    <location>
        <begin position="44"/>
        <end position="74"/>
    </location>
</feature>